<gene>
    <name evidence="2" type="ORF">UV02_C0028G0004</name>
</gene>
<proteinExistence type="predicted"/>
<name>A0A0G1B4Q6_9BACT</name>
<comment type="caution">
    <text evidence="2">The sequence shown here is derived from an EMBL/GenBank/DDBJ whole genome shotgun (WGS) entry which is preliminary data.</text>
</comment>
<keyword evidence="1" id="KW-1133">Transmembrane helix</keyword>
<organism evidence="2 3">
    <name type="scientific">Candidatus Kuenenbacteria bacterium GW2011_GWA2_42_15</name>
    <dbReference type="NCBI Taxonomy" id="1618677"/>
    <lineage>
        <taxon>Bacteria</taxon>
        <taxon>Candidatus Kueneniibacteriota</taxon>
    </lineage>
</organism>
<reference evidence="2 3" key="1">
    <citation type="journal article" date="2015" name="Nature">
        <title>rRNA introns, odd ribosomes, and small enigmatic genomes across a large radiation of phyla.</title>
        <authorList>
            <person name="Brown C.T."/>
            <person name="Hug L.A."/>
            <person name="Thomas B.C."/>
            <person name="Sharon I."/>
            <person name="Castelle C.J."/>
            <person name="Singh A."/>
            <person name="Wilkins M.J."/>
            <person name="Williams K.H."/>
            <person name="Banfield J.F."/>
        </authorList>
    </citation>
    <scope>NUCLEOTIDE SEQUENCE [LARGE SCALE GENOMIC DNA]</scope>
</reference>
<keyword evidence="1" id="KW-0812">Transmembrane</keyword>
<sequence>MNCDIIIYMKENNNPTTATITAEVPEWKLKLAYFYTEHKILLKRALVFAIFFLDLIVVFLFGSLYVNYKTGLISDENYLWSLPKNLVNNSIIKQQMAPEELRLGEVKMLRGDEGKNNFLAVAENDNANWAVKNITYAFLVNEQELGRSATFILPKSSKYLMYFNAPETSRAEIKIISISWERIRDYSLISYKDEVTIESAEFTPNNSGIISGQVNCTIKNETPFNFWEVGLPIVLYDQFLEPIAINYAVVNRLKSLEERVVSFSWQEPIYKTVNSVGVYPEINFLDKNALMKIDAGPGEPAGLEIN</sequence>
<keyword evidence="1" id="KW-0472">Membrane</keyword>
<evidence type="ECO:0000313" key="3">
    <source>
        <dbReference type="Proteomes" id="UP000034516"/>
    </source>
</evidence>
<dbReference type="AlphaFoldDB" id="A0A0G1B4Q6"/>
<dbReference type="Proteomes" id="UP000034516">
    <property type="component" value="Unassembled WGS sequence"/>
</dbReference>
<protein>
    <submittedName>
        <fullName evidence="2">Uncharacterized protein</fullName>
    </submittedName>
</protein>
<dbReference type="EMBL" id="LCCW01000028">
    <property type="protein sequence ID" value="KKS41346.1"/>
    <property type="molecule type" value="Genomic_DNA"/>
</dbReference>
<evidence type="ECO:0000256" key="1">
    <source>
        <dbReference type="SAM" id="Phobius"/>
    </source>
</evidence>
<accession>A0A0G1B4Q6</accession>
<evidence type="ECO:0000313" key="2">
    <source>
        <dbReference type="EMBL" id="KKS41346.1"/>
    </source>
</evidence>
<feature type="transmembrane region" description="Helical" evidence="1">
    <location>
        <begin position="45"/>
        <end position="66"/>
    </location>
</feature>